<dbReference type="Proteomes" id="UP000789920">
    <property type="component" value="Unassembled WGS sequence"/>
</dbReference>
<feature type="non-terminal residue" evidence="1">
    <location>
        <position position="1"/>
    </location>
</feature>
<evidence type="ECO:0000313" key="1">
    <source>
        <dbReference type="EMBL" id="CAG8800216.1"/>
    </source>
</evidence>
<accession>A0ACA9RMR7</accession>
<organism evidence="1 2">
    <name type="scientific">Racocetra persica</name>
    <dbReference type="NCBI Taxonomy" id="160502"/>
    <lineage>
        <taxon>Eukaryota</taxon>
        <taxon>Fungi</taxon>
        <taxon>Fungi incertae sedis</taxon>
        <taxon>Mucoromycota</taxon>
        <taxon>Glomeromycotina</taxon>
        <taxon>Glomeromycetes</taxon>
        <taxon>Diversisporales</taxon>
        <taxon>Gigasporaceae</taxon>
        <taxon>Racocetra</taxon>
    </lineage>
</organism>
<proteinExistence type="predicted"/>
<dbReference type="EMBL" id="CAJVQC010059885">
    <property type="protein sequence ID" value="CAG8800216.1"/>
    <property type="molecule type" value="Genomic_DNA"/>
</dbReference>
<gene>
    <name evidence="1" type="ORF">RPERSI_LOCUS20870</name>
</gene>
<protein>
    <submittedName>
        <fullName evidence="1">8529_t:CDS:1</fullName>
    </submittedName>
</protein>
<comment type="caution">
    <text evidence="1">The sequence shown here is derived from an EMBL/GenBank/DDBJ whole genome shotgun (WGS) entry which is preliminary data.</text>
</comment>
<name>A0ACA9RMR7_9GLOM</name>
<keyword evidence="2" id="KW-1185">Reference proteome</keyword>
<feature type="non-terminal residue" evidence="1">
    <location>
        <position position="43"/>
    </location>
</feature>
<evidence type="ECO:0000313" key="2">
    <source>
        <dbReference type="Proteomes" id="UP000789920"/>
    </source>
</evidence>
<sequence length="43" mass="4884">SNESDELKKIKVKNLAVTNDKTIENNLDDGAKKKKNKEMAHDK</sequence>
<reference evidence="1" key="1">
    <citation type="submission" date="2021-06" db="EMBL/GenBank/DDBJ databases">
        <authorList>
            <person name="Kallberg Y."/>
            <person name="Tangrot J."/>
            <person name="Rosling A."/>
        </authorList>
    </citation>
    <scope>NUCLEOTIDE SEQUENCE</scope>
    <source>
        <strain evidence="1">MA461A</strain>
    </source>
</reference>